<gene>
    <name evidence="2" type="ORF">UMAG_01360</name>
</gene>
<dbReference type="Proteomes" id="UP000000561">
    <property type="component" value="Chromosome 2"/>
</dbReference>
<dbReference type="EMBL" id="CM003141">
    <property type="protein sequence ID" value="KIS71466.1"/>
    <property type="molecule type" value="Genomic_DNA"/>
</dbReference>
<feature type="compositionally biased region" description="Polar residues" evidence="1">
    <location>
        <begin position="36"/>
        <end position="49"/>
    </location>
</feature>
<dbReference type="GeneID" id="23562408"/>
<evidence type="ECO:0000313" key="2">
    <source>
        <dbReference type="EMBL" id="KIS71466.1"/>
    </source>
</evidence>
<accession>A0A0D1E7I5</accession>
<organism evidence="2 3">
    <name type="scientific">Mycosarcoma maydis</name>
    <name type="common">Corn smut fungus</name>
    <name type="synonym">Ustilago maydis</name>
    <dbReference type="NCBI Taxonomy" id="5270"/>
    <lineage>
        <taxon>Eukaryota</taxon>
        <taxon>Fungi</taxon>
        <taxon>Dikarya</taxon>
        <taxon>Basidiomycota</taxon>
        <taxon>Ustilaginomycotina</taxon>
        <taxon>Ustilaginomycetes</taxon>
        <taxon>Ustilaginales</taxon>
        <taxon>Ustilaginaceae</taxon>
        <taxon>Mycosarcoma</taxon>
    </lineage>
</organism>
<dbReference type="VEuPathDB" id="FungiDB:UMAG_01360"/>
<dbReference type="AlphaFoldDB" id="A0A0D1E7I5"/>
<dbReference type="RefSeq" id="XP_011387252.1">
    <property type="nucleotide sequence ID" value="XM_011388950.1"/>
</dbReference>
<proteinExistence type="predicted"/>
<protein>
    <submittedName>
        <fullName evidence="2">Uncharacterized protein</fullName>
    </submittedName>
</protein>
<dbReference type="InParanoid" id="A0A0D1E7I5"/>
<reference evidence="2 3" key="1">
    <citation type="journal article" date="2006" name="Nature">
        <title>Insights from the genome of the biotrophic fungal plant pathogen Ustilago maydis.</title>
        <authorList>
            <person name="Kamper J."/>
            <person name="Kahmann R."/>
            <person name="Bolker M."/>
            <person name="Ma L.J."/>
            <person name="Brefort T."/>
            <person name="Saville B.J."/>
            <person name="Banuett F."/>
            <person name="Kronstad J.W."/>
            <person name="Gold S.E."/>
            <person name="Muller O."/>
            <person name="Perlin M.H."/>
            <person name="Wosten H.A."/>
            <person name="de Vries R."/>
            <person name="Ruiz-Herrera J."/>
            <person name="Reynaga-Pena C.G."/>
            <person name="Snetselaar K."/>
            <person name="McCann M."/>
            <person name="Perez-Martin J."/>
            <person name="Feldbrugge M."/>
            <person name="Basse C.W."/>
            <person name="Steinberg G."/>
            <person name="Ibeas J.I."/>
            <person name="Holloman W."/>
            <person name="Guzman P."/>
            <person name="Farman M."/>
            <person name="Stajich J.E."/>
            <person name="Sentandreu R."/>
            <person name="Gonzalez-Prieto J.M."/>
            <person name="Kennell J.C."/>
            <person name="Molina L."/>
            <person name="Schirawski J."/>
            <person name="Mendoza-Mendoza A."/>
            <person name="Greilinger D."/>
            <person name="Munch K."/>
            <person name="Rossel N."/>
            <person name="Scherer M."/>
            <person name="Vranes M."/>
            <person name="Ladendorf O."/>
            <person name="Vincon V."/>
            <person name="Fuchs U."/>
            <person name="Sandrock B."/>
            <person name="Meng S."/>
            <person name="Ho E.C."/>
            <person name="Cahill M.J."/>
            <person name="Boyce K.J."/>
            <person name="Klose J."/>
            <person name="Klosterman S.J."/>
            <person name="Deelstra H.J."/>
            <person name="Ortiz-Castellanos L."/>
            <person name="Li W."/>
            <person name="Sanchez-Alonso P."/>
            <person name="Schreier P.H."/>
            <person name="Hauser-Hahn I."/>
            <person name="Vaupel M."/>
            <person name="Koopmann E."/>
            <person name="Friedrich G."/>
            <person name="Voss H."/>
            <person name="Schluter T."/>
            <person name="Margolis J."/>
            <person name="Platt D."/>
            <person name="Swimmer C."/>
            <person name="Gnirke A."/>
            <person name="Chen F."/>
            <person name="Vysotskaia V."/>
            <person name="Mannhaupt G."/>
            <person name="Guldener U."/>
            <person name="Munsterkotter M."/>
            <person name="Haase D."/>
            <person name="Oesterheld M."/>
            <person name="Mewes H.W."/>
            <person name="Mauceli E.W."/>
            <person name="DeCaprio D."/>
            <person name="Wade C.M."/>
            <person name="Butler J."/>
            <person name="Young S."/>
            <person name="Jaffe D.B."/>
            <person name="Calvo S."/>
            <person name="Nusbaum C."/>
            <person name="Galagan J."/>
            <person name="Birren B.W."/>
        </authorList>
    </citation>
    <scope>NUCLEOTIDE SEQUENCE [LARGE SCALE GENOMIC DNA]</scope>
    <source>
        <strain evidence="3">DSM 14603 / FGSC 9021 / UM521</strain>
    </source>
</reference>
<dbReference type="KEGG" id="uma:UMAG_01360"/>
<sequence>MRLAIRFQCNGALRVSRCPAALLLFSTKNRQDERNSQLSETNSSLNPRTQYGDDVNRVNRDYGDFACRNLAPTQTQLKSCTLRMLRVSVYGEFWLSIMHRAQ</sequence>
<keyword evidence="3" id="KW-1185">Reference proteome</keyword>
<evidence type="ECO:0000256" key="1">
    <source>
        <dbReference type="SAM" id="MobiDB-lite"/>
    </source>
</evidence>
<name>A0A0D1E7I5_MYCMD</name>
<evidence type="ECO:0000313" key="3">
    <source>
        <dbReference type="Proteomes" id="UP000000561"/>
    </source>
</evidence>
<feature type="region of interest" description="Disordered" evidence="1">
    <location>
        <begin position="30"/>
        <end position="53"/>
    </location>
</feature>